<feature type="transmembrane region" description="Helical" evidence="8">
    <location>
        <begin position="529"/>
        <end position="554"/>
    </location>
</feature>
<feature type="transmembrane region" description="Helical" evidence="8">
    <location>
        <begin position="638"/>
        <end position="661"/>
    </location>
</feature>
<feature type="transmembrane region" description="Helical" evidence="8">
    <location>
        <begin position="361"/>
        <end position="382"/>
    </location>
</feature>
<keyword evidence="4 8" id="KW-0812">Transmembrane</keyword>
<dbReference type="SUPFAM" id="SSF103473">
    <property type="entry name" value="MFS general substrate transporter"/>
    <property type="match status" value="1"/>
</dbReference>
<keyword evidence="5 8" id="KW-1133">Transmembrane helix</keyword>
<feature type="transmembrane region" description="Helical" evidence="8">
    <location>
        <begin position="836"/>
        <end position="854"/>
    </location>
</feature>
<evidence type="ECO:0000256" key="2">
    <source>
        <dbReference type="ARBA" id="ARBA00009657"/>
    </source>
</evidence>
<proteinExistence type="inferred from homology"/>
<dbReference type="GO" id="GO:0043252">
    <property type="term" value="P:sodium-independent organic anion transport"/>
    <property type="evidence" value="ECO:0007669"/>
    <property type="project" value="TreeGrafter"/>
</dbReference>
<feature type="transmembrane region" description="Helical" evidence="8">
    <location>
        <begin position="389"/>
        <end position="410"/>
    </location>
</feature>
<gene>
    <name evidence="12" type="ORF">FSP39_003277</name>
</gene>
<dbReference type="PANTHER" id="PTHR11388:SF100">
    <property type="entry name" value="SOLUTE CARRIER ORGANIC ANION TRANSPORTER FAMILY MEMBER 4A1"/>
    <property type="match status" value="1"/>
</dbReference>
<evidence type="ECO:0000256" key="9">
    <source>
        <dbReference type="SAM" id="MobiDB-lite"/>
    </source>
</evidence>
<evidence type="ECO:0000259" key="11">
    <source>
        <dbReference type="PROSITE" id="PS51465"/>
    </source>
</evidence>
<evidence type="ECO:0000256" key="7">
    <source>
        <dbReference type="ARBA" id="ARBA00023157"/>
    </source>
</evidence>
<evidence type="ECO:0000256" key="6">
    <source>
        <dbReference type="ARBA" id="ARBA00023136"/>
    </source>
</evidence>
<dbReference type="Pfam" id="PF07648">
    <property type="entry name" value="Kazal_2"/>
    <property type="match status" value="1"/>
</dbReference>
<keyword evidence="13" id="KW-1185">Reference proteome</keyword>
<dbReference type="PRINTS" id="PR02040">
    <property type="entry name" value="CDK2IP"/>
</dbReference>
<comment type="caution">
    <text evidence="12">The sequence shown here is derived from an EMBL/GenBank/DDBJ whole genome shotgun (WGS) entry which is preliminary data.</text>
</comment>
<organism evidence="12 13">
    <name type="scientific">Pinctada imbricata</name>
    <name type="common">Atlantic pearl-oyster</name>
    <name type="synonym">Pinctada martensii</name>
    <dbReference type="NCBI Taxonomy" id="66713"/>
    <lineage>
        <taxon>Eukaryota</taxon>
        <taxon>Metazoa</taxon>
        <taxon>Spiralia</taxon>
        <taxon>Lophotrochozoa</taxon>
        <taxon>Mollusca</taxon>
        <taxon>Bivalvia</taxon>
        <taxon>Autobranchia</taxon>
        <taxon>Pteriomorphia</taxon>
        <taxon>Pterioida</taxon>
        <taxon>Pterioidea</taxon>
        <taxon>Pteriidae</taxon>
        <taxon>Pinctada</taxon>
    </lineage>
</organism>
<dbReference type="PANTHER" id="PTHR11388">
    <property type="entry name" value="ORGANIC ANION TRANSPORTER"/>
    <property type="match status" value="1"/>
</dbReference>
<evidence type="ECO:0000256" key="4">
    <source>
        <dbReference type="ARBA" id="ARBA00022692"/>
    </source>
</evidence>
<comment type="similarity">
    <text evidence="2 8">Belongs to the organo anion transporter (TC 2.A.60) family.</text>
</comment>
<evidence type="ECO:0000259" key="10">
    <source>
        <dbReference type="PROSITE" id="PS50850"/>
    </source>
</evidence>
<evidence type="ECO:0000256" key="1">
    <source>
        <dbReference type="ARBA" id="ARBA00004651"/>
    </source>
</evidence>
<feature type="domain" description="Major facilitator superfamily (MFS) profile" evidence="10">
    <location>
        <begin position="322"/>
        <end position="904"/>
    </location>
</feature>
<feature type="transmembrane region" description="Helical" evidence="8">
    <location>
        <begin position="795"/>
        <end position="815"/>
    </location>
</feature>
<protein>
    <recommendedName>
        <fullName evidence="8">Solute carrier organic anion transporter family member</fullName>
    </recommendedName>
</protein>
<keyword evidence="6 8" id="KW-0472">Membrane</keyword>
<dbReference type="InterPro" id="IPR002350">
    <property type="entry name" value="Kazal_dom"/>
</dbReference>
<sequence length="918" mass="100135">MSGNLTGSARKVKDGAADLHNTIQKWSKYNSESLDIVNEIANIKLNTIFEQEKEENDGKSLPIPEELEPLCTQLSEYLEKFDRLVSKIEALALMFHGIKNLEDHNNKEKETDVILFKTWPVGMFEQRTRALLDMYKNEAEAKRVIAENICHVKDRNTMMCYTASWVHQPYINEATHSLYLEGLAKSRPCSAGWIELLMSQAEIQRGQVVGILPSLTTSWSPVVTVSSSSILLNALVQGCKLIKCYAECPSSDTWIISMSNGFDNPAFDDGETKKPPSDSVSPGDVTRNKDGDKKAGDDLDYRYGWGPFKIRCLQCCNKMSLFVVAVFIMCFVEGVAVNGIANAALPAIEKQFSLSSTKSALIPSSQDIGALCVVLFVSYIGGRYHKPRWVAAGSLIMALGSFIFIIPHLAEKYVYEENSAAITTDGMCNGTRGGGAAPPPCSNNDKYLPVFIIAQMVHGFGFTPMFTLGTVYIDENESHSLAAVYIGLTYAAAAIGVAAGFFVGGQIAQKLFVDFDRVSVDFDARDSRWIGAWWFGFVFTAVLFVLIAIPIAGFPKFLPGTEKYRSNKQAADNKEKQSCGSMAKALMKAFFKTFLVLLKNPVYMFLNAAGCAQTLIIAGVGAFSFKFLSEQYNLDFDIAGYLIGGLILTGSFGMFLGGLLVKIFKLQLVGMLRLCTLATLISALLGVSFLAGCPEVPLAGLEVTYADKSEKSGFADSCHATCSCDTQAFSMVCGNDDTVYYSPCHAGCSSSQGAGPMTTYGNCSCIASRLNVPITHSSASAKSGRCEYECSKLEILAPCLFFAMVSVLTAVTPSSMSTLRCVEEQDKPFALGIQWMFYRLLGTIPGPVLVGWVIDRSCLLWAGGSCGSSGFCQLYSHSQMSIGIMTWWVVVSLVASLLFFISSCFATRSDNKYEISKE</sequence>
<keyword evidence="3" id="KW-1003">Cell membrane</keyword>
<dbReference type="InterPro" id="IPR036058">
    <property type="entry name" value="Kazal_dom_sf"/>
</dbReference>
<feature type="transmembrane region" description="Helical" evidence="8">
    <location>
        <begin position="885"/>
        <end position="907"/>
    </location>
</feature>
<evidence type="ECO:0000256" key="8">
    <source>
        <dbReference type="RuleBase" id="RU362056"/>
    </source>
</evidence>
<keyword evidence="7" id="KW-1015">Disulfide bond</keyword>
<dbReference type="InterPro" id="IPR004156">
    <property type="entry name" value="OATP"/>
</dbReference>
<keyword evidence="8" id="KW-0406">Ion transport</keyword>
<dbReference type="InterPro" id="IPR023250">
    <property type="entry name" value="Cyclin-dep_Kinase_2_interact"/>
</dbReference>
<comment type="subcellular location">
    <subcellularLocation>
        <location evidence="1 8">Cell membrane</location>
        <topology evidence="1 8">Multi-pass membrane protein</topology>
    </subcellularLocation>
</comment>
<accession>A0AA88XV68</accession>
<dbReference type="PROSITE" id="PS51465">
    <property type="entry name" value="KAZAL_2"/>
    <property type="match status" value="1"/>
</dbReference>
<feature type="transmembrane region" description="Helical" evidence="8">
    <location>
        <begin position="447"/>
        <end position="473"/>
    </location>
</feature>
<feature type="domain" description="Kazal-like" evidence="11">
    <location>
        <begin position="712"/>
        <end position="764"/>
    </location>
</feature>
<dbReference type="PROSITE" id="PS50850">
    <property type="entry name" value="MFS"/>
    <property type="match status" value="1"/>
</dbReference>
<evidence type="ECO:0000313" key="12">
    <source>
        <dbReference type="EMBL" id="KAK3092473.1"/>
    </source>
</evidence>
<dbReference type="GO" id="GO:0015347">
    <property type="term" value="F:sodium-independent organic anion transmembrane transporter activity"/>
    <property type="evidence" value="ECO:0007669"/>
    <property type="project" value="TreeGrafter"/>
</dbReference>
<dbReference type="SUPFAM" id="SSF100895">
    <property type="entry name" value="Kazal-type serine protease inhibitors"/>
    <property type="match status" value="1"/>
</dbReference>
<evidence type="ECO:0000256" key="5">
    <source>
        <dbReference type="ARBA" id="ARBA00022989"/>
    </source>
</evidence>
<evidence type="ECO:0000313" key="13">
    <source>
        <dbReference type="Proteomes" id="UP001186944"/>
    </source>
</evidence>
<dbReference type="Proteomes" id="UP001186944">
    <property type="component" value="Unassembled WGS sequence"/>
</dbReference>
<feature type="transmembrane region" description="Helical" evidence="8">
    <location>
        <begin position="319"/>
        <end position="341"/>
    </location>
</feature>
<keyword evidence="8" id="KW-0813">Transport</keyword>
<dbReference type="Pfam" id="PF03137">
    <property type="entry name" value="OATP"/>
    <property type="match status" value="1"/>
</dbReference>
<feature type="transmembrane region" description="Helical" evidence="8">
    <location>
        <begin position="668"/>
        <end position="691"/>
    </location>
</feature>
<dbReference type="InterPro" id="IPR036259">
    <property type="entry name" value="MFS_trans_sf"/>
</dbReference>
<dbReference type="GO" id="GO:0016323">
    <property type="term" value="C:basolateral plasma membrane"/>
    <property type="evidence" value="ECO:0007669"/>
    <property type="project" value="TreeGrafter"/>
</dbReference>
<dbReference type="AlphaFoldDB" id="A0AA88XV68"/>
<dbReference type="Gene3D" id="1.20.1250.20">
    <property type="entry name" value="MFS general substrate transporter like domains"/>
    <property type="match status" value="1"/>
</dbReference>
<name>A0AA88XV68_PINIB</name>
<dbReference type="NCBIfam" id="TIGR00805">
    <property type="entry name" value="oat"/>
    <property type="match status" value="1"/>
</dbReference>
<reference evidence="12" key="1">
    <citation type="submission" date="2019-08" db="EMBL/GenBank/DDBJ databases">
        <title>The improved chromosome-level genome for the pearl oyster Pinctada fucata martensii using PacBio sequencing and Hi-C.</title>
        <authorList>
            <person name="Zheng Z."/>
        </authorList>
    </citation>
    <scope>NUCLEOTIDE SEQUENCE</scope>
    <source>
        <strain evidence="12">ZZ-2019</strain>
        <tissue evidence="12">Adductor muscle</tissue>
    </source>
</reference>
<evidence type="ECO:0000256" key="3">
    <source>
        <dbReference type="ARBA" id="ARBA00022475"/>
    </source>
</evidence>
<dbReference type="InterPro" id="IPR020846">
    <property type="entry name" value="MFS_dom"/>
</dbReference>
<dbReference type="GO" id="GO:0006811">
    <property type="term" value="P:monoatomic ion transport"/>
    <property type="evidence" value="ECO:0007669"/>
    <property type="project" value="UniProtKB-KW"/>
</dbReference>
<feature type="region of interest" description="Disordered" evidence="9">
    <location>
        <begin position="266"/>
        <end position="292"/>
    </location>
</feature>
<dbReference type="EMBL" id="VSWD01000009">
    <property type="protein sequence ID" value="KAK3092473.1"/>
    <property type="molecule type" value="Genomic_DNA"/>
</dbReference>
<feature type="transmembrane region" description="Helical" evidence="8">
    <location>
        <begin position="602"/>
        <end position="626"/>
    </location>
</feature>
<feature type="transmembrane region" description="Helical" evidence="8">
    <location>
        <begin position="485"/>
        <end position="509"/>
    </location>
</feature>